<name>A0A2B7ZES6_9EURO</name>
<dbReference type="AlphaFoldDB" id="A0A2B7ZES6"/>
<accession>A0A2B7ZES6</accession>
<evidence type="ECO:0000313" key="1">
    <source>
        <dbReference type="EMBL" id="PGH32476.1"/>
    </source>
</evidence>
<organism evidence="1 2">
    <name type="scientific">[Emmonsia] crescens</name>
    <dbReference type="NCBI Taxonomy" id="73230"/>
    <lineage>
        <taxon>Eukaryota</taxon>
        <taxon>Fungi</taxon>
        <taxon>Dikarya</taxon>
        <taxon>Ascomycota</taxon>
        <taxon>Pezizomycotina</taxon>
        <taxon>Eurotiomycetes</taxon>
        <taxon>Eurotiomycetidae</taxon>
        <taxon>Onygenales</taxon>
        <taxon>Ajellomycetaceae</taxon>
        <taxon>Emergomyces</taxon>
    </lineage>
</organism>
<gene>
    <name evidence="1" type="ORF">GX50_04713</name>
</gene>
<evidence type="ECO:0000313" key="2">
    <source>
        <dbReference type="Proteomes" id="UP000226031"/>
    </source>
</evidence>
<dbReference type="VEuPathDB" id="FungiDB:EMCG_01525"/>
<proteinExistence type="predicted"/>
<dbReference type="EMBL" id="PDND01000091">
    <property type="protein sequence ID" value="PGH32476.1"/>
    <property type="molecule type" value="Genomic_DNA"/>
</dbReference>
<protein>
    <submittedName>
        <fullName evidence="1">Uncharacterized protein</fullName>
    </submittedName>
</protein>
<comment type="caution">
    <text evidence="1">The sequence shown here is derived from an EMBL/GenBank/DDBJ whole genome shotgun (WGS) entry which is preliminary data.</text>
</comment>
<reference evidence="1 2" key="1">
    <citation type="submission" date="2017-10" db="EMBL/GenBank/DDBJ databases">
        <title>Comparative genomics in systemic dimorphic fungi from Ajellomycetaceae.</title>
        <authorList>
            <person name="Munoz J.F."/>
            <person name="Mcewen J.G."/>
            <person name="Clay O.K."/>
            <person name="Cuomo C.A."/>
        </authorList>
    </citation>
    <scope>NUCLEOTIDE SEQUENCE [LARGE SCALE GENOMIC DNA]</scope>
    <source>
        <strain evidence="1 2">UAMH4076</strain>
    </source>
</reference>
<sequence>MLDIYPAVRQFDSKLYTSMKTLQVQREWQNAQNEDEPTVLISDLDWPHIMAPFLPIPPMSLFPGARDRTRKTRFQLELTPVNLDRSEINQLINSFAENGQYLRELVFSKTALQHNGETSDMEHVAPVSARALAHSTRQFHTPAPWSVKTKAMRSINQPGSLGPFIYPVLLNVGLVAFKLHSGLNISAHYAEKAMSREACDARMRFDASAWALEKPPGWFLIPIFVSWRAKTQIFWISGKTSACLKRISLDTFSPFLGYSAFVSP</sequence>
<keyword evidence="2" id="KW-1185">Reference proteome</keyword>
<dbReference type="Proteomes" id="UP000226031">
    <property type="component" value="Unassembled WGS sequence"/>
</dbReference>